<proteinExistence type="inferred from homology"/>
<accession>A0ABR6RHP0</accession>
<comment type="catalytic activity">
    <reaction evidence="1">
        <text>AMP + H2O = D-ribose 5-phosphate + adenine</text>
        <dbReference type="Rhea" id="RHEA:20129"/>
        <dbReference type="ChEBI" id="CHEBI:15377"/>
        <dbReference type="ChEBI" id="CHEBI:16708"/>
        <dbReference type="ChEBI" id="CHEBI:78346"/>
        <dbReference type="ChEBI" id="CHEBI:456215"/>
        <dbReference type="EC" id="3.2.2.4"/>
    </reaction>
</comment>
<protein>
    <recommendedName>
        <fullName evidence="2">Cytokinin riboside 5'-monophosphate phosphoribohydrolase</fullName>
        <ecNumber evidence="2">3.2.2.n1</ecNumber>
    </recommendedName>
</protein>
<dbReference type="EMBL" id="JACHKZ010000017">
    <property type="protein sequence ID" value="MBB6578681.1"/>
    <property type="molecule type" value="Genomic_DNA"/>
</dbReference>
<dbReference type="Proteomes" id="UP000562492">
    <property type="component" value="Unassembled WGS sequence"/>
</dbReference>
<dbReference type="EC" id="3.2.2.n1" evidence="2"/>
<evidence type="ECO:0000256" key="1">
    <source>
        <dbReference type="ARBA" id="ARBA00000274"/>
    </source>
</evidence>
<comment type="similarity">
    <text evidence="2">Belongs to the LOG family.</text>
</comment>
<dbReference type="NCBIfam" id="TIGR00730">
    <property type="entry name" value="Rossman fold protein, TIGR00730 family"/>
    <property type="match status" value="1"/>
</dbReference>
<dbReference type="RefSeq" id="WP_184709334.1">
    <property type="nucleotide sequence ID" value="NZ_JACHKZ010000017.1"/>
</dbReference>
<sequence length="287" mass="32526">MDANTQLDEQVMAHDWNLFSKDPADDTAMTRDSYRLAFADPEFLSRRETRAIRFQLEMLKPDLELSAQGINNTVVVFGSARFIAPEEAEQRLEAAKTQGDTKAIALAQRAMANSRYYDAARRFARLVAKFSETQKLEDRLYICTGGGPGIMEAANRGAHEEHAPNVGMNITLPHEQSGNRYITPELCFKFHYFALRKMHLMMRAKALVVFPGGFGTMDELFEVLTLVQTHKAKGVPIVLFGSDFWSRMLNFDVMIEYGTISPDDVKLFHITDDVHEACRLIQAFYQG</sequence>
<name>A0ABR6RHP0_9BURK</name>
<keyword evidence="2" id="KW-0203">Cytokinin biosynthesis</keyword>
<organism evidence="3 4">
    <name type="scientific">Comamonas odontotermitis</name>
    <dbReference type="NCBI Taxonomy" id="379895"/>
    <lineage>
        <taxon>Bacteria</taxon>
        <taxon>Pseudomonadati</taxon>
        <taxon>Pseudomonadota</taxon>
        <taxon>Betaproteobacteria</taxon>
        <taxon>Burkholderiales</taxon>
        <taxon>Comamonadaceae</taxon>
        <taxon>Comamonas</taxon>
    </lineage>
</organism>
<reference evidence="3 4" key="1">
    <citation type="submission" date="2020-08" db="EMBL/GenBank/DDBJ databases">
        <title>Functional genomics of gut bacteria from endangered species of beetles.</title>
        <authorList>
            <person name="Carlos-Shanley C."/>
        </authorList>
    </citation>
    <scope>NUCLEOTIDE SEQUENCE [LARGE SCALE GENOMIC DNA]</scope>
    <source>
        <strain evidence="3 4">S00124</strain>
    </source>
</reference>
<dbReference type="InterPro" id="IPR031100">
    <property type="entry name" value="LOG_fam"/>
</dbReference>
<comment type="caution">
    <text evidence="3">The sequence shown here is derived from an EMBL/GenBank/DDBJ whole genome shotgun (WGS) entry which is preliminary data.</text>
</comment>
<gene>
    <name evidence="3" type="ORF">HNP33_002767</name>
</gene>
<dbReference type="PANTHER" id="PTHR43393">
    <property type="entry name" value="CYTOKININ RIBOSIDE 5'-MONOPHOSPHATE PHOSPHORIBOHYDROLASE"/>
    <property type="match status" value="1"/>
</dbReference>
<dbReference type="Pfam" id="PF03641">
    <property type="entry name" value="Lysine_decarbox"/>
    <property type="match status" value="1"/>
</dbReference>
<dbReference type="InterPro" id="IPR005269">
    <property type="entry name" value="LOG"/>
</dbReference>
<evidence type="ECO:0000313" key="3">
    <source>
        <dbReference type="EMBL" id="MBB6578681.1"/>
    </source>
</evidence>
<evidence type="ECO:0000313" key="4">
    <source>
        <dbReference type="Proteomes" id="UP000562492"/>
    </source>
</evidence>
<dbReference type="PANTHER" id="PTHR43393:SF3">
    <property type="entry name" value="LYSINE DECARBOXYLASE-LIKE PROTEIN"/>
    <property type="match status" value="1"/>
</dbReference>
<dbReference type="Gene3D" id="3.40.50.450">
    <property type="match status" value="1"/>
</dbReference>
<dbReference type="SUPFAM" id="SSF102405">
    <property type="entry name" value="MCP/YpsA-like"/>
    <property type="match status" value="1"/>
</dbReference>
<dbReference type="InterPro" id="IPR052341">
    <property type="entry name" value="LOG_family_nucleotidases"/>
</dbReference>
<keyword evidence="2" id="KW-0378">Hydrolase</keyword>
<keyword evidence="4" id="KW-1185">Reference proteome</keyword>
<evidence type="ECO:0000256" key="2">
    <source>
        <dbReference type="RuleBase" id="RU363015"/>
    </source>
</evidence>